<feature type="transmembrane region" description="Helical" evidence="7">
    <location>
        <begin position="154"/>
        <end position="173"/>
    </location>
</feature>
<protein>
    <submittedName>
        <fullName evidence="9">EamA family transporter</fullName>
    </submittedName>
</protein>
<keyword evidence="10" id="KW-1185">Reference proteome</keyword>
<feature type="transmembrane region" description="Helical" evidence="7">
    <location>
        <begin position="71"/>
        <end position="91"/>
    </location>
</feature>
<dbReference type="Proteomes" id="UP001305606">
    <property type="component" value="Chromosome"/>
</dbReference>
<dbReference type="PANTHER" id="PTHR32322">
    <property type="entry name" value="INNER MEMBRANE TRANSPORTER"/>
    <property type="match status" value="1"/>
</dbReference>
<feature type="transmembrane region" description="Helical" evidence="7">
    <location>
        <begin position="217"/>
        <end position="235"/>
    </location>
</feature>
<comment type="subcellular location">
    <subcellularLocation>
        <location evidence="1">Membrane</location>
        <topology evidence="1">Multi-pass membrane protein</topology>
    </subcellularLocation>
</comment>
<evidence type="ECO:0000256" key="1">
    <source>
        <dbReference type="ARBA" id="ARBA00004141"/>
    </source>
</evidence>
<evidence type="ECO:0000256" key="3">
    <source>
        <dbReference type="ARBA" id="ARBA00022692"/>
    </source>
</evidence>
<evidence type="ECO:0000256" key="7">
    <source>
        <dbReference type="SAM" id="Phobius"/>
    </source>
</evidence>
<accession>A0ABY9UQ45</accession>
<evidence type="ECO:0000256" key="5">
    <source>
        <dbReference type="ARBA" id="ARBA00023136"/>
    </source>
</evidence>
<dbReference type="Gene3D" id="1.10.3730.20">
    <property type="match status" value="1"/>
</dbReference>
<evidence type="ECO:0000259" key="8">
    <source>
        <dbReference type="Pfam" id="PF00892"/>
    </source>
</evidence>
<sequence length="346" mass="34764">MSTRTNAPAFGASLVLAAAVLWGTVGPAQVLASSSMTPAALGGWRLLTGGLVLGAFTVRPKMVRALAARTVLSPLLICAFSTGIYQAAFLSSVARTGAALATVIALGTAPAATGLCARWVTGERMGTAWLVSTVAAVAGCALLLAPGSAHVDPLGLFLAVAAGTCYGLYTVFAKKLAVVAPATHLPTLSALSLLVGSLPLLPWLVEDAAPLRDEATLALIAWLGIATTAAAYWLFTAGLSRVRATTAGTLSLAEPLAAALIGVLLLHEHLSPSAWAGCALISAGVITTCLPQAPRGRSGRGTAEQVQPPEGLALHPDTGRGPRLSEAGRSGDHHGVPSASGGPTGR</sequence>
<dbReference type="PANTHER" id="PTHR32322:SF2">
    <property type="entry name" value="EAMA DOMAIN-CONTAINING PROTEIN"/>
    <property type="match status" value="1"/>
</dbReference>
<feature type="domain" description="EamA" evidence="8">
    <location>
        <begin position="10"/>
        <end position="144"/>
    </location>
</feature>
<feature type="transmembrane region" description="Helical" evidence="7">
    <location>
        <begin position="129"/>
        <end position="148"/>
    </location>
</feature>
<dbReference type="RefSeq" id="WP_311033593.1">
    <property type="nucleotide sequence ID" value="NZ_CP117522.1"/>
</dbReference>
<comment type="similarity">
    <text evidence="2">Belongs to the EamA transporter family.</text>
</comment>
<organism evidence="9 10">
    <name type="scientific">Streptomyces luomodiensis</name>
    <dbReference type="NCBI Taxonomy" id="3026192"/>
    <lineage>
        <taxon>Bacteria</taxon>
        <taxon>Bacillati</taxon>
        <taxon>Actinomycetota</taxon>
        <taxon>Actinomycetes</taxon>
        <taxon>Kitasatosporales</taxon>
        <taxon>Streptomycetaceae</taxon>
        <taxon>Streptomyces</taxon>
    </lineage>
</organism>
<evidence type="ECO:0000256" key="2">
    <source>
        <dbReference type="ARBA" id="ARBA00007362"/>
    </source>
</evidence>
<name>A0ABY9UQ45_9ACTN</name>
<dbReference type="InterPro" id="IPR050638">
    <property type="entry name" value="AA-Vitamin_Transporters"/>
</dbReference>
<keyword evidence="5 7" id="KW-0472">Membrane</keyword>
<keyword evidence="4 7" id="KW-1133">Transmembrane helix</keyword>
<dbReference type="InterPro" id="IPR000620">
    <property type="entry name" value="EamA_dom"/>
</dbReference>
<evidence type="ECO:0000256" key="4">
    <source>
        <dbReference type="ARBA" id="ARBA00022989"/>
    </source>
</evidence>
<dbReference type="InterPro" id="IPR037185">
    <property type="entry name" value="EmrE-like"/>
</dbReference>
<evidence type="ECO:0000313" key="9">
    <source>
        <dbReference type="EMBL" id="WNE94102.1"/>
    </source>
</evidence>
<dbReference type="Pfam" id="PF00892">
    <property type="entry name" value="EamA"/>
    <property type="match status" value="2"/>
</dbReference>
<gene>
    <name evidence="9" type="ORF">PS467_01590</name>
</gene>
<keyword evidence="3 7" id="KW-0812">Transmembrane</keyword>
<feature type="region of interest" description="Disordered" evidence="6">
    <location>
        <begin position="293"/>
        <end position="346"/>
    </location>
</feature>
<reference evidence="9 10" key="1">
    <citation type="submission" date="2023-02" db="EMBL/GenBank/DDBJ databases">
        <title>Streptomyces sp. SCA4-21 with antifungal activity against Fusarium oxysporum f. sp. cubense, Streptomyces sp. SCA2-17 with antifungal activity against Fusarium oxysporum f. sp. cubense.</title>
        <authorList>
            <person name="Qi D."/>
        </authorList>
    </citation>
    <scope>NUCLEOTIDE SEQUENCE [LARGE SCALE GENOMIC DNA]</scope>
    <source>
        <strain evidence="9 10">SCA4-21</strain>
    </source>
</reference>
<feature type="transmembrane region" description="Helical" evidence="7">
    <location>
        <begin position="97"/>
        <end position="117"/>
    </location>
</feature>
<feature type="transmembrane region" description="Helical" evidence="7">
    <location>
        <begin position="185"/>
        <end position="205"/>
    </location>
</feature>
<feature type="domain" description="EamA" evidence="8">
    <location>
        <begin position="154"/>
        <end position="287"/>
    </location>
</feature>
<evidence type="ECO:0000313" key="10">
    <source>
        <dbReference type="Proteomes" id="UP001305606"/>
    </source>
</evidence>
<proteinExistence type="inferred from homology"/>
<evidence type="ECO:0000256" key="6">
    <source>
        <dbReference type="SAM" id="MobiDB-lite"/>
    </source>
</evidence>
<dbReference type="EMBL" id="CP117522">
    <property type="protein sequence ID" value="WNE94102.1"/>
    <property type="molecule type" value="Genomic_DNA"/>
</dbReference>
<feature type="transmembrane region" description="Helical" evidence="7">
    <location>
        <begin position="42"/>
        <end position="59"/>
    </location>
</feature>
<dbReference type="SUPFAM" id="SSF103481">
    <property type="entry name" value="Multidrug resistance efflux transporter EmrE"/>
    <property type="match status" value="2"/>
</dbReference>